<accession>A0A9X4RN99</accession>
<dbReference type="RefSeq" id="WP_009629288.1">
    <property type="nucleotide sequence ID" value="NZ_VBTY01000276.1"/>
</dbReference>
<proteinExistence type="predicted"/>
<reference evidence="2" key="1">
    <citation type="submission" date="2019-05" db="EMBL/GenBank/DDBJ databases">
        <title>Whole genome sequencing of Pseudanabaena catenata USMAC16.</title>
        <authorList>
            <person name="Khan Z."/>
            <person name="Omar W.M."/>
            <person name="Convey P."/>
            <person name="Merican F."/>
            <person name="Najimudin N."/>
        </authorList>
    </citation>
    <scope>NUCLEOTIDE SEQUENCE</scope>
    <source>
        <strain evidence="2">USMAC16</strain>
    </source>
</reference>
<gene>
    <name evidence="2" type="ORF">FEV09_21320</name>
</gene>
<protein>
    <submittedName>
        <fullName evidence="2">Uncharacterized protein</fullName>
    </submittedName>
</protein>
<sequence>MSQFKLFNNLFNNEEREDFFFPLWTWMLLASLGLHLTLLLLPNMLKQKTDETHVIDRSESQKIRVIELPSTPVNSLKSSPYINSQSLSLIDKTSASNPQPVSQNYLHISRNNFLNASLPKQELPQEQPISKAITKEHLVTQVGSENQSSETKASSQDVLKDPFVDFPQYPNAETGSFGLLQGQEDLASQQTSDRQDVVALYFEKELPARDYEIKTLSSDSTRKVYQIFKGGLSKFLNLIVREGKGTAIVLASKPLDLENLQSLVVASKAETDFDIVLKHLSELGAQRIAIPEFYFAQPEKFYAKSVKDRNSYDIEKPQFGFDGNFVVILDKNPEQLFSNFFASQLQNHKFEISQMSDYGGGLIYKVKQGSFVRYLNLLPTQSGVGTIVVIWKILPKYSK</sequence>
<dbReference type="AlphaFoldDB" id="A0A9X4RN99"/>
<evidence type="ECO:0000313" key="2">
    <source>
        <dbReference type="EMBL" id="MDG3497084.1"/>
    </source>
</evidence>
<keyword evidence="3" id="KW-1185">Reference proteome</keyword>
<feature type="transmembrane region" description="Helical" evidence="1">
    <location>
        <begin position="20"/>
        <end position="41"/>
    </location>
</feature>
<keyword evidence="1" id="KW-1133">Transmembrane helix</keyword>
<evidence type="ECO:0000256" key="1">
    <source>
        <dbReference type="SAM" id="Phobius"/>
    </source>
</evidence>
<dbReference type="EMBL" id="VBTY01000276">
    <property type="protein sequence ID" value="MDG3497084.1"/>
    <property type="molecule type" value="Genomic_DNA"/>
</dbReference>
<keyword evidence="1" id="KW-0812">Transmembrane</keyword>
<comment type="caution">
    <text evidence="2">The sequence shown here is derived from an EMBL/GenBank/DDBJ whole genome shotgun (WGS) entry which is preliminary data.</text>
</comment>
<keyword evidence="1" id="KW-0472">Membrane</keyword>
<dbReference type="Proteomes" id="UP001152872">
    <property type="component" value="Unassembled WGS sequence"/>
</dbReference>
<organism evidence="2 3">
    <name type="scientific">Pseudanabaena catenata USMAC16</name>
    <dbReference type="NCBI Taxonomy" id="1855837"/>
    <lineage>
        <taxon>Bacteria</taxon>
        <taxon>Bacillati</taxon>
        <taxon>Cyanobacteriota</taxon>
        <taxon>Cyanophyceae</taxon>
        <taxon>Pseudanabaenales</taxon>
        <taxon>Pseudanabaenaceae</taxon>
        <taxon>Pseudanabaena</taxon>
    </lineage>
</organism>
<evidence type="ECO:0000313" key="3">
    <source>
        <dbReference type="Proteomes" id="UP001152872"/>
    </source>
</evidence>
<name>A0A9X4RN99_9CYAN</name>